<dbReference type="SUPFAM" id="SSF53756">
    <property type="entry name" value="UDP-Glycosyltransferase/glycogen phosphorylase"/>
    <property type="match status" value="1"/>
</dbReference>
<proteinExistence type="predicted"/>
<dbReference type="Gene3D" id="3.40.50.2000">
    <property type="entry name" value="Glycogen Phosphorylase B"/>
    <property type="match status" value="2"/>
</dbReference>
<feature type="domain" description="Glycosyl transferase family 1" evidence="1">
    <location>
        <begin position="208"/>
        <end position="353"/>
    </location>
</feature>
<dbReference type="GO" id="GO:0016757">
    <property type="term" value="F:glycosyltransferase activity"/>
    <property type="evidence" value="ECO:0007669"/>
    <property type="project" value="InterPro"/>
</dbReference>
<dbReference type="InterPro" id="IPR050194">
    <property type="entry name" value="Glycosyltransferase_grp1"/>
</dbReference>
<evidence type="ECO:0000259" key="1">
    <source>
        <dbReference type="Pfam" id="PF00534"/>
    </source>
</evidence>
<dbReference type="RefSeq" id="WP_112087099.1">
    <property type="nucleotide sequence ID" value="NZ_QLSV01000016.1"/>
</dbReference>
<dbReference type="CDD" id="cd03801">
    <property type="entry name" value="GT4_PimA-like"/>
    <property type="match status" value="1"/>
</dbReference>
<evidence type="ECO:0000313" key="2">
    <source>
        <dbReference type="EMBL" id="RAR46608.1"/>
    </source>
</evidence>
<dbReference type="EMBL" id="QLSV01000016">
    <property type="protein sequence ID" value="RAR46608.1"/>
    <property type="molecule type" value="Genomic_DNA"/>
</dbReference>
<dbReference type="PANTHER" id="PTHR45947">
    <property type="entry name" value="SULFOQUINOVOSYL TRANSFERASE SQD2"/>
    <property type="match status" value="1"/>
</dbReference>
<dbReference type="OrthoDB" id="596635at2"/>
<sequence length="393" mass="45578">MRKFKIAIYCGEIPPPTFIDRLINGLAEKGNKLILVGKLTRKVSYKSNHVKIIGYSGKISKTFILLYYSVLLSLFQNKEKKKLKNWMELNSKYNNISKIRYYPILYNRPDVFHLQWIKGIEDWVWVREFDIKLIVSLRGAHINYTPICEPKYAEIYKRYFPLVDGFHGVSKAIMQEATKYNSTLEKSKVVYSGLNTKKMSFNLTKKSVEHLQILSVGRNHWKKGYRYALDCMRILKDRNVKFTYTIVGVDEDEELLFQRKQLDLLKEVFFVPKLGFNDVIEKMKKANMLLLPSLEEGIANVVLEAMAIGTVVVSSDCGGMKEVIKHNENGFLVPVRNSKDMAQAILDASQLSESESSKMLLSARDQIEKQHYEKNMIHGILTLYKHSYEFKNS</sequence>
<accession>A0A328WTA2</accession>
<name>A0A328WTA2_9FLAO</name>
<evidence type="ECO:0000313" key="3">
    <source>
        <dbReference type="Proteomes" id="UP000249518"/>
    </source>
</evidence>
<dbReference type="Pfam" id="PF00534">
    <property type="entry name" value="Glycos_transf_1"/>
    <property type="match status" value="1"/>
</dbReference>
<dbReference type="Proteomes" id="UP000249518">
    <property type="component" value="Unassembled WGS sequence"/>
</dbReference>
<organism evidence="2 3">
    <name type="scientific">Flavobacterium lacus</name>
    <dbReference type="NCBI Taxonomy" id="1353778"/>
    <lineage>
        <taxon>Bacteria</taxon>
        <taxon>Pseudomonadati</taxon>
        <taxon>Bacteroidota</taxon>
        <taxon>Flavobacteriia</taxon>
        <taxon>Flavobacteriales</taxon>
        <taxon>Flavobacteriaceae</taxon>
        <taxon>Flavobacterium</taxon>
    </lineage>
</organism>
<reference evidence="2 3" key="1">
    <citation type="submission" date="2018-06" db="EMBL/GenBank/DDBJ databases">
        <title>Genomic Encyclopedia of Type Strains, Phase III (KMG-III): the genomes of soil and plant-associated and newly described type strains.</title>
        <authorList>
            <person name="Whitman W."/>
        </authorList>
    </citation>
    <scope>NUCLEOTIDE SEQUENCE [LARGE SCALE GENOMIC DNA]</scope>
    <source>
        <strain evidence="2 3">CGMCC 1.12504</strain>
    </source>
</reference>
<gene>
    <name evidence="2" type="ORF">B0I10_11611</name>
</gene>
<comment type="caution">
    <text evidence="2">The sequence shown here is derived from an EMBL/GenBank/DDBJ whole genome shotgun (WGS) entry which is preliminary data.</text>
</comment>
<keyword evidence="3" id="KW-1185">Reference proteome</keyword>
<keyword evidence="2" id="KW-0808">Transferase</keyword>
<protein>
    <submittedName>
        <fullName evidence="2">Colanic acid/amylovoran biosynthesis glycosyltransferase</fullName>
    </submittedName>
</protein>
<dbReference type="InterPro" id="IPR001296">
    <property type="entry name" value="Glyco_trans_1"/>
</dbReference>
<dbReference type="AlphaFoldDB" id="A0A328WTA2"/>
<dbReference type="PANTHER" id="PTHR45947:SF3">
    <property type="entry name" value="SULFOQUINOVOSYL TRANSFERASE SQD2"/>
    <property type="match status" value="1"/>
</dbReference>